<evidence type="ECO:0000256" key="10">
    <source>
        <dbReference type="ARBA" id="ARBA00023163"/>
    </source>
</evidence>
<comment type="subcellular location">
    <subcellularLocation>
        <location evidence="1 13">Nucleus</location>
    </subcellularLocation>
</comment>
<dbReference type="Gene3D" id="1.10.20.10">
    <property type="entry name" value="Histone, subunit A"/>
    <property type="match status" value="1"/>
</dbReference>
<dbReference type="PROSITE" id="PS00685">
    <property type="entry name" value="NFYB_HAP3"/>
    <property type="match status" value="1"/>
</dbReference>
<comment type="similarity">
    <text evidence="2">Belongs to the NFYB/HAP3 subunit family.</text>
</comment>
<evidence type="ECO:0000256" key="9">
    <source>
        <dbReference type="ARBA" id="ARBA00023159"/>
    </source>
</evidence>
<keyword evidence="7" id="KW-0805">Transcription regulation</keyword>
<keyword evidence="8" id="KW-0238">DNA-binding</keyword>
<keyword evidence="5" id="KW-0862">Zinc</keyword>
<dbReference type="GO" id="GO:0001228">
    <property type="term" value="F:DNA-binding transcription activator activity, RNA polymerase II-specific"/>
    <property type="evidence" value="ECO:0007669"/>
    <property type="project" value="InterPro"/>
</dbReference>
<evidence type="ECO:0000256" key="8">
    <source>
        <dbReference type="ARBA" id="ARBA00023125"/>
    </source>
</evidence>
<keyword evidence="20" id="KW-1185">Reference proteome</keyword>
<evidence type="ECO:0000256" key="4">
    <source>
        <dbReference type="ARBA" id="ARBA00022771"/>
    </source>
</evidence>
<dbReference type="PRINTS" id="PR00615">
    <property type="entry name" value="CCAATSUBUNTA"/>
</dbReference>
<keyword evidence="6" id="KW-0156">Chromatin regulator</keyword>
<evidence type="ECO:0000256" key="12">
    <source>
        <dbReference type="ARBA" id="ARBA00025263"/>
    </source>
</evidence>
<evidence type="ECO:0000313" key="20">
    <source>
        <dbReference type="Proteomes" id="UP000663829"/>
    </source>
</evidence>
<dbReference type="AlphaFoldDB" id="A0A814HMT9"/>
<accession>A0A814HMT9</accession>
<dbReference type="EMBL" id="CAJOBC010003450">
    <property type="protein sequence ID" value="CAF3784341.1"/>
    <property type="molecule type" value="Genomic_DNA"/>
</dbReference>
<feature type="region of interest" description="Disordered" evidence="14">
    <location>
        <begin position="261"/>
        <end position="295"/>
    </location>
</feature>
<dbReference type="CDD" id="cd22907">
    <property type="entry name" value="HFD_NFYB"/>
    <property type="match status" value="1"/>
</dbReference>
<name>A0A814HMT9_9BILA</name>
<comment type="function">
    <text evidence="12">Component of the sequence-specific heterotrimeric transcription factor (NF-Y) which specifically recognizes a 5'-CCAAT-3' box motif found in the promoters of its target genes. NF-Y can function as both an activator and a repressor, depending on its interacting cofactors.</text>
</comment>
<dbReference type="FunFam" id="1.10.20.10:FF:000110">
    <property type="entry name" value="Nuclear factor Y, subunit B1"/>
    <property type="match status" value="1"/>
</dbReference>
<dbReference type="Proteomes" id="UP000663829">
    <property type="component" value="Unassembled WGS sequence"/>
</dbReference>
<keyword evidence="4" id="KW-0863">Zinc-finger</keyword>
<dbReference type="EMBL" id="CAJNOK010000173">
    <property type="protein sequence ID" value="CAF0734423.1"/>
    <property type="molecule type" value="Genomic_DNA"/>
</dbReference>
<dbReference type="OrthoDB" id="386949at2759"/>
<evidence type="ECO:0000256" key="3">
    <source>
        <dbReference type="ARBA" id="ARBA00022723"/>
    </source>
</evidence>
<feature type="compositionally biased region" description="Basic and acidic residues" evidence="14">
    <location>
        <begin position="29"/>
        <end position="42"/>
    </location>
</feature>
<dbReference type="GO" id="GO:0000978">
    <property type="term" value="F:RNA polymerase II cis-regulatory region sequence-specific DNA binding"/>
    <property type="evidence" value="ECO:0007669"/>
    <property type="project" value="TreeGrafter"/>
</dbReference>
<dbReference type="Proteomes" id="UP000677228">
    <property type="component" value="Unassembled WGS sequence"/>
</dbReference>
<dbReference type="InterPro" id="IPR003958">
    <property type="entry name" value="CBFA_NFYB_domain"/>
</dbReference>
<dbReference type="Pfam" id="PF00808">
    <property type="entry name" value="CBFD_NFYB_HMF"/>
    <property type="match status" value="1"/>
</dbReference>
<keyword evidence="3" id="KW-0479">Metal-binding</keyword>
<evidence type="ECO:0000256" key="11">
    <source>
        <dbReference type="ARBA" id="ARBA00023242"/>
    </source>
</evidence>
<dbReference type="EMBL" id="CAJOBA010000173">
    <property type="protein sequence ID" value="CAF3510819.1"/>
    <property type="molecule type" value="Genomic_DNA"/>
</dbReference>
<dbReference type="GO" id="GO:0046982">
    <property type="term" value="F:protein heterodimerization activity"/>
    <property type="evidence" value="ECO:0007669"/>
    <property type="project" value="InterPro"/>
</dbReference>
<dbReference type="InterPro" id="IPR009072">
    <property type="entry name" value="Histone-fold"/>
</dbReference>
<feature type="domain" description="Transcription factor CBF/NF-Y/archaeal histone" evidence="15">
    <location>
        <begin position="62"/>
        <end position="126"/>
    </location>
</feature>
<organism evidence="17 20">
    <name type="scientific">Didymodactylos carnosus</name>
    <dbReference type="NCBI Taxonomy" id="1234261"/>
    <lineage>
        <taxon>Eukaryota</taxon>
        <taxon>Metazoa</taxon>
        <taxon>Spiralia</taxon>
        <taxon>Gnathifera</taxon>
        <taxon>Rotifera</taxon>
        <taxon>Eurotatoria</taxon>
        <taxon>Bdelloidea</taxon>
        <taxon>Philodinida</taxon>
        <taxon>Philodinidae</taxon>
        <taxon>Didymodactylos</taxon>
    </lineage>
</organism>
<dbReference type="GO" id="GO:0006325">
    <property type="term" value="P:chromatin organization"/>
    <property type="evidence" value="ECO:0007669"/>
    <property type="project" value="UniProtKB-KW"/>
</dbReference>
<evidence type="ECO:0000256" key="2">
    <source>
        <dbReference type="ARBA" id="ARBA00009053"/>
    </source>
</evidence>
<reference evidence="17" key="1">
    <citation type="submission" date="2021-02" db="EMBL/GenBank/DDBJ databases">
        <authorList>
            <person name="Nowell W R."/>
        </authorList>
    </citation>
    <scope>NUCLEOTIDE SEQUENCE</scope>
</reference>
<dbReference type="GO" id="GO:0008270">
    <property type="term" value="F:zinc ion binding"/>
    <property type="evidence" value="ECO:0007669"/>
    <property type="project" value="UniProtKB-KW"/>
</dbReference>
<dbReference type="Proteomes" id="UP000682733">
    <property type="component" value="Unassembled WGS sequence"/>
</dbReference>
<dbReference type="InterPro" id="IPR027113">
    <property type="entry name" value="Transc_fact_NFYB/HAP3"/>
</dbReference>
<feature type="compositionally biased region" description="Low complexity" evidence="14">
    <location>
        <begin position="261"/>
        <end position="270"/>
    </location>
</feature>
<dbReference type="EMBL" id="CAJNOQ010003451">
    <property type="protein sequence ID" value="CAF1012983.1"/>
    <property type="molecule type" value="Genomic_DNA"/>
</dbReference>
<evidence type="ECO:0000256" key="14">
    <source>
        <dbReference type="SAM" id="MobiDB-lite"/>
    </source>
</evidence>
<feature type="region of interest" description="Disordered" evidence="14">
    <location>
        <begin position="169"/>
        <end position="208"/>
    </location>
</feature>
<feature type="compositionally biased region" description="Basic and acidic residues" evidence="14">
    <location>
        <begin position="412"/>
        <end position="421"/>
    </location>
</feature>
<dbReference type="InterPro" id="IPR013246">
    <property type="entry name" value="SAGA_su_Sgf11"/>
</dbReference>
<evidence type="ECO:0000256" key="5">
    <source>
        <dbReference type="ARBA" id="ARBA00022833"/>
    </source>
</evidence>
<comment type="function">
    <text evidence="13">Component of the transcription regulatory histone acetylation (HAT) complex SAGA, a multiprotein complex that activates transcription by remodeling chromatin and mediating histone acetylation and deubiquitination. Within the SAGA complex, participates in a subcomplex that specifically deubiquitinates histone H2B. The SAGA complex is recruited to specific gene promoters by activators, where it is required for transcription.</text>
</comment>
<evidence type="ECO:0000313" key="19">
    <source>
        <dbReference type="EMBL" id="CAF3784341.1"/>
    </source>
</evidence>
<keyword evidence="10" id="KW-0804">Transcription</keyword>
<keyword evidence="11" id="KW-0539">Nucleus</keyword>
<gene>
    <name evidence="17" type="ORF">GPM918_LOCUS14365</name>
    <name evidence="16" type="ORF">OVA965_LOCUS1038</name>
    <name evidence="19" type="ORF">SRO942_LOCUS14364</name>
    <name evidence="18" type="ORF">TMI583_LOCUS1039</name>
</gene>
<evidence type="ECO:0000313" key="16">
    <source>
        <dbReference type="EMBL" id="CAF0734423.1"/>
    </source>
</evidence>
<dbReference type="GO" id="GO:0016602">
    <property type="term" value="C:CCAAT-binding factor complex"/>
    <property type="evidence" value="ECO:0007669"/>
    <property type="project" value="InterPro"/>
</dbReference>
<dbReference type="InterPro" id="IPR003956">
    <property type="entry name" value="Transcrpt_fac_NFYB/HAP3_CS"/>
</dbReference>
<evidence type="ECO:0000256" key="1">
    <source>
        <dbReference type="ARBA" id="ARBA00004123"/>
    </source>
</evidence>
<dbReference type="PANTHER" id="PTHR11064:SF9">
    <property type="entry name" value="NUCLEAR TRANSCRIPTION FACTOR Y SUBUNIT BETA"/>
    <property type="match status" value="1"/>
</dbReference>
<evidence type="ECO:0000259" key="15">
    <source>
        <dbReference type="Pfam" id="PF00808"/>
    </source>
</evidence>
<keyword evidence="9 13" id="KW-0010">Activator</keyword>
<feature type="region of interest" description="Disordered" evidence="14">
    <location>
        <begin position="550"/>
        <end position="573"/>
    </location>
</feature>
<evidence type="ECO:0000256" key="7">
    <source>
        <dbReference type="ARBA" id="ARBA00023015"/>
    </source>
</evidence>
<feature type="region of interest" description="Disordered" evidence="14">
    <location>
        <begin position="1"/>
        <end position="45"/>
    </location>
</feature>
<protein>
    <recommendedName>
        <fullName evidence="13">SAGA-associated factor 11</fullName>
    </recommendedName>
</protein>
<proteinExistence type="inferred from homology"/>
<dbReference type="PANTHER" id="PTHR11064">
    <property type="entry name" value="CCAAT-BINDING TRANSCRIPTION FACTOR-RELATED"/>
    <property type="match status" value="1"/>
</dbReference>
<dbReference type="SUPFAM" id="SSF47113">
    <property type="entry name" value="Histone-fold"/>
    <property type="match status" value="1"/>
</dbReference>
<comment type="similarity">
    <text evidence="13">Belongs to the SGF11 family.</text>
</comment>
<evidence type="ECO:0000313" key="18">
    <source>
        <dbReference type="EMBL" id="CAF3510819.1"/>
    </source>
</evidence>
<sequence length="598" mass="66609">MDSDSNSNDGHMHMGHHYIDDGGSDDDDQQGHHSQRLDDNGLRDGSYVEQRYTGPLREQDRFLPIANVAKIMKKGVPDKGKIAKDAKETIQECVSEFISFITSEASDRCLQEKRKTINGEDILLAMLTLGFDQYVEPLRLFLTKLRDASKYDRTITMGGDLSDDLRQQIATSSSSTTGTGSGSNGLEPYGSSQSSSVNQLNTNDIGDKSPSYPLLHQNVLESVISNDNTNDQQSLLSLLDSIIDDLIFNIVVELHTSDPSTLVTTTTNTLHQSQKPKNGSTRKRRKSLTPVSSTTQQLSTSTINIAKFTAVCPHCGQNNIVAIRFAYHLAKCLGVGRSSARTAKNRLIEYGMLNDADEDEYVYINEHYPATNGILEEQYDASSCTDSTSSSVTLFQTNHNILETKLNGTRRHASEDEYKQDFEDEEEDDDWRPRKKRKRQTTKQRKFGRTKKKQQEQQQSSSIAPVENDFELECIIPLEKVDSVTKETIIPVIQLQDTTVTHTSAVIHKTPEKAPQKNLFFTTKKSPTFSKVSCDQSKLSCRLQPFFNHSSQSSLSTSSTTLPTSSPTSTITTTTTLYPGTPFSHQFILSSPLNNSAK</sequence>
<feature type="compositionally biased region" description="Basic residues" evidence="14">
    <location>
        <begin position="433"/>
        <end position="452"/>
    </location>
</feature>
<comment type="caution">
    <text evidence="17">The sequence shown here is derived from an EMBL/GenBank/DDBJ whole genome shotgun (WGS) entry which is preliminary data.</text>
</comment>
<feature type="region of interest" description="Disordered" evidence="14">
    <location>
        <begin position="406"/>
        <end position="464"/>
    </location>
</feature>
<evidence type="ECO:0000256" key="13">
    <source>
        <dbReference type="RuleBase" id="RU261113"/>
    </source>
</evidence>
<dbReference type="Proteomes" id="UP000681722">
    <property type="component" value="Unassembled WGS sequence"/>
</dbReference>
<dbReference type="Pfam" id="PF08209">
    <property type="entry name" value="Sgf11"/>
    <property type="match status" value="1"/>
</dbReference>
<feature type="compositionally biased region" description="Polar residues" evidence="14">
    <location>
        <begin position="190"/>
        <end position="204"/>
    </location>
</feature>
<comment type="subunit">
    <text evidence="13">Component of some SAGA transcription coactivator-HAT complexes.</text>
</comment>
<dbReference type="GO" id="GO:0070461">
    <property type="term" value="C:SAGA-type complex"/>
    <property type="evidence" value="ECO:0007669"/>
    <property type="project" value="UniProtKB-ARBA"/>
</dbReference>
<evidence type="ECO:0000313" key="17">
    <source>
        <dbReference type="EMBL" id="CAF1012983.1"/>
    </source>
</evidence>
<evidence type="ECO:0000256" key="6">
    <source>
        <dbReference type="ARBA" id="ARBA00022853"/>
    </source>
</evidence>